<evidence type="ECO:0000313" key="3">
    <source>
        <dbReference type="Proteomes" id="UP000231246"/>
    </source>
</evidence>
<name>A0A2H0BWM2_9BACT</name>
<proteinExistence type="predicted"/>
<sequence>MGRNIITKLPFFVVVVIILTFVTIPYLKDSDAYIGEVKGLAASLIKDIPIKQLQSLDLGIVYDGAKNVTSDLPTNIQDLRKAYSQVKKITDDIEQAVGNSKSEELRLISPRQIELEGFIVGSGVTKSNINTQEFEVVDTRSNPEGWSLVLTVLELIGNKTVISTQSAKLILVNLSKENQAKLDVKPGNPLVVTYLQQKENYDKRFTISLELILDLPSQMYYGEYNGIIQSDLKSL</sequence>
<dbReference type="EMBL" id="PCTA01000009">
    <property type="protein sequence ID" value="PIP62021.1"/>
    <property type="molecule type" value="Genomic_DNA"/>
</dbReference>
<organism evidence="2 3">
    <name type="scientific">Candidatus Roizmanbacteria bacterium CG22_combo_CG10-13_8_21_14_all_38_20</name>
    <dbReference type="NCBI Taxonomy" id="1974862"/>
    <lineage>
        <taxon>Bacteria</taxon>
        <taxon>Candidatus Roizmaniibacteriota</taxon>
    </lineage>
</organism>
<evidence type="ECO:0000256" key="1">
    <source>
        <dbReference type="SAM" id="Phobius"/>
    </source>
</evidence>
<comment type="caution">
    <text evidence="2">The sequence shown here is derived from an EMBL/GenBank/DDBJ whole genome shotgun (WGS) entry which is preliminary data.</text>
</comment>
<accession>A0A2H0BWM2</accession>
<evidence type="ECO:0000313" key="2">
    <source>
        <dbReference type="EMBL" id="PIP62021.1"/>
    </source>
</evidence>
<protein>
    <submittedName>
        <fullName evidence="2">Uncharacterized protein</fullName>
    </submittedName>
</protein>
<dbReference type="Proteomes" id="UP000231246">
    <property type="component" value="Unassembled WGS sequence"/>
</dbReference>
<keyword evidence="1" id="KW-1133">Transmembrane helix</keyword>
<feature type="transmembrane region" description="Helical" evidence="1">
    <location>
        <begin position="9"/>
        <end position="27"/>
    </location>
</feature>
<gene>
    <name evidence="2" type="ORF">COW99_01310</name>
</gene>
<dbReference type="AlphaFoldDB" id="A0A2H0BWM2"/>
<keyword evidence="1" id="KW-0472">Membrane</keyword>
<reference evidence="2 3" key="1">
    <citation type="submission" date="2017-09" db="EMBL/GenBank/DDBJ databases">
        <title>Depth-based differentiation of microbial function through sediment-hosted aquifers and enrichment of novel symbionts in the deep terrestrial subsurface.</title>
        <authorList>
            <person name="Probst A.J."/>
            <person name="Ladd B."/>
            <person name="Jarett J.K."/>
            <person name="Geller-Mcgrath D.E."/>
            <person name="Sieber C.M."/>
            <person name="Emerson J.B."/>
            <person name="Anantharaman K."/>
            <person name="Thomas B.C."/>
            <person name="Malmstrom R."/>
            <person name="Stieglmeier M."/>
            <person name="Klingl A."/>
            <person name="Woyke T."/>
            <person name="Ryan C.M."/>
            <person name="Banfield J.F."/>
        </authorList>
    </citation>
    <scope>NUCLEOTIDE SEQUENCE [LARGE SCALE GENOMIC DNA]</scope>
    <source>
        <strain evidence="2">CG22_combo_CG10-13_8_21_14_all_38_20</strain>
    </source>
</reference>
<keyword evidence="1" id="KW-0812">Transmembrane</keyword>